<reference evidence="3" key="1">
    <citation type="journal article" date="2019" name="Genome Announc.">
        <title>Draft Genome Sequence of Pseudoalteromonas piscicida Strain 36Y ROTHPW, an Hypersaline Seawater Isolate from the South Coast of Sonora, Mexico.</title>
        <authorList>
            <person name="Sanchez-Diaz R."/>
            <person name="Molina-Garza Z.J."/>
            <person name="Cruz-Suarez L.E."/>
            <person name="Selvin J."/>
            <person name="Kiran G.S."/>
            <person name="Ibarra-Gamez J.C."/>
            <person name="Gomez-Gil B."/>
            <person name="Galaviz-Silva L."/>
        </authorList>
    </citation>
    <scope>NUCLEOTIDE SEQUENCE [LARGE SCALE GENOMIC DNA]</scope>
    <source>
        <strain evidence="3">36Y_RITHPW</strain>
    </source>
</reference>
<protein>
    <submittedName>
        <fullName evidence="2">Uncharacterized protein</fullName>
    </submittedName>
</protein>
<keyword evidence="1" id="KW-0812">Transmembrane</keyword>
<dbReference type="EMBL" id="NKHF01000128">
    <property type="protein sequence ID" value="PCK29594.1"/>
    <property type="molecule type" value="Genomic_DNA"/>
</dbReference>
<proteinExistence type="predicted"/>
<sequence length="350" mass="40407">MDSPILEALPAIHVTIIGVIAAFFSAFAIYAYQKVNDAKEKLDSVLKRSQSITAPTSFRFGGSNRFVTSEGKLAWDTEGKQLLHNASSCYSYLDHEEKYGIKRSGFEREPEPALVLSLCDDLFLLLSTIFTTYPFWNNGQINVQGQTENVSKLCNQQFDDSRIKEMQRITGFLCWIWNGNNKSIIRLAQKGMMYEQDKKLSEQKELFEKQCAQMPIDDAEKERIWAQFHLPHINSVTNYEALFIEYFEKAKVVEREVIPVVSQTLTSFTTYNQTFKVKETTLRVINLIVFNLLSGVILPLILLNLSIGLDVDWSSFWVSFFEYFLLLLTMAPYIWVCRYLYQKVKSLDFA</sequence>
<evidence type="ECO:0000256" key="1">
    <source>
        <dbReference type="SAM" id="Phobius"/>
    </source>
</evidence>
<gene>
    <name evidence="2" type="ORF">CEX98_21990</name>
</gene>
<feature type="transmembrane region" description="Helical" evidence="1">
    <location>
        <begin position="12"/>
        <end position="32"/>
    </location>
</feature>
<keyword evidence="1" id="KW-1133">Transmembrane helix</keyword>
<comment type="caution">
    <text evidence="2">The sequence shown here is derived from an EMBL/GenBank/DDBJ whole genome shotgun (WGS) entry which is preliminary data.</text>
</comment>
<dbReference type="OrthoDB" id="7068724at2"/>
<feature type="transmembrane region" description="Helical" evidence="1">
    <location>
        <begin position="323"/>
        <end position="341"/>
    </location>
</feature>
<organism evidence="2 3">
    <name type="scientific">Pseudoalteromonas piscicida</name>
    <dbReference type="NCBI Taxonomy" id="43662"/>
    <lineage>
        <taxon>Bacteria</taxon>
        <taxon>Pseudomonadati</taxon>
        <taxon>Pseudomonadota</taxon>
        <taxon>Gammaproteobacteria</taxon>
        <taxon>Alteromonadales</taxon>
        <taxon>Pseudoalteromonadaceae</taxon>
        <taxon>Pseudoalteromonas</taxon>
    </lineage>
</organism>
<dbReference type="RefSeq" id="WP_099644125.1">
    <property type="nucleotide sequence ID" value="NZ_NKHF01000128.1"/>
</dbReference>
<evidence type="ECO:0000313" key="2">
    <source>
        <dbReference type="EMBL" id="PCK29594.1"/>
    </source>
</evidence>
<dbReference type="Proteomes" id="UP000228621">
    <property type="component" value="Unassembled WGS sequence"/>
</dbReference>
<dbReference type="AlphaFoldDB" id="A0A2A5JJG8"/>
<feature type="transmembrane region" description="Helical" evidence="1">
    <location>
        <begin position="284"/>
        <end position="303"/>
    </location>
</feature>
<name>A0A2A5JJG8_PSEO7</name>
<accession>A0A2A5JJG8</accession>
<evidence type="ECO:0000313" key="3">
    <source>
        <dbReference type="Proteomes" id="UP000228621"/>
    </source>
</evidence>
<keyword evidence="1" id="KW-0472">Membrane</keyword>
<keyword evidence="3" id="KW-1185">Reference proteome</keyword>